<feature type="region of interest" description="Disordered" evidence="1">
    <location>
        <begin position="46"/>
        <end position="79"/>
    </location>
</feature>
<dbReference type="Proteomes" id="UP000008064">
    <property type="component" value="Unassembled WGS sequence"/>
</dbReference>
<protein>
    <submittedName>
        <fullName evidence="2">Uncharacterized protein</fullName>
    </submittedName>
</protein>
<dbReference type="AlphaFoldDB" id="F8PB87"/>
<dbReference type="InterPro" id="IPR041078">
    <property type="entry name" value="Plavaka"/>
</dbReference>
<dbReference type="HOGENOM" id="CLU_009122_0_0_1"/>
<dbReference type="GeneID" id="18815828"/>
<evidence type="ECO:0000313" key="3">
    <source>
        <dbReference type="Proteomes" id="UP000008064"/>
    </source>
</evidence>
<sequence length="875" mass="100863">MRSSTRTKKLCQGPWCQYCNSFRSSRRFDKHVEACKRHHNELATAPSFQVNKSRPQDDLPVPQKRRKLDSNSSPDFTFNKTAYGEDQAQIDEAEPSHQESSLDLDSEVHNERPSSFIQVIPHPHSGIKEPTIISLDTPTTYSTFNVRGINSKPWAPFRTRADFEYAETAVKGLFSKDIINTQLRGIHGGWARETAITLQSHVDLEHSLKKARKLCPQGNVSAVYLGETFHFSFVYRDPWEVYCDWIMDASLSSMIFWYPCKKFFCRRNGRVTLKTRIYDEFSTGNRWWDIQDQLPKDDIPHCFLPVSLWLNKGNVTKRVRKHPMIIRPAFLPREVRNASGNGGGVLIGYMPVPEDPADPTDRNSAETLEWAHFKRDVYHQVLGIVFKTLQRPARHGEAMKCGDSHNRIIHPGIPIKSLDGEESCAVTATRAALANYPCPKCLVHHNELHNINGTFEPRITKTMQKAYLDSTRAPNKSEAERILQSRGLHATQNFFWSLHYSDPYLSVSYDKLHSDDLGKWGKHLWPLLLSVLAEDGVKGQLARNMRNVSRWRNLKHFGNVTTVDYADGQDVSRDYGKSFDFFKQHFVNHVIEDIQQKGATDNYETRVGEGIHQEVRQAYKQTNCKNTDPQMARIDENQESIAYLRMVVDEYDKAQQEQEQVGNAREAETEDTTEQAETEDTREHIIESTDDHWTLGSPTSLSDSIAMETMHSAFDKSLRRFFSIDVPDASLGVEPIKIRQYHCVYLRYQSQEDWTEGRDILRCNPRFNGVPRHDCILINTDTVKPTPARLIGIYRCYIKSKTYDVVLVNYFKPSTTKPRTKWAGARLYEEARESRFALVKYFIRGAHMITAFGMREGRFYLNDTVDGDMFLRFSK</sequence>
<evidence type="ECO:0000256" key="1">
    <source>
        <dbReference type="SAM" id="MobiDB-lite"/>
    </source>
</evidence>
<feature type="compositionally biased region" description="Acidic residues" evidence="1">
    <location>
        <begin position="668"/>
        <end position="678"/>
    </location>
</feature>
<reference evidence="3" key="1">
    <citation type="journal article" date="2011" name="Science">
        <title>The plant cell wall-decomposing machinery underlies the functional diversity of forest fungi.</title>
        <authorList>
            <person name="Eastwood D.C."/>
            <person name="Floudas D."/>
            <person name="Binder M."/>
            <person name="Majcherczyk A."/>
            <person name="Schneider P."/>
            <person name="Aerts A."/>
            <person name="Asiegbu F.O."/>
            <person name="Baker S.E."/>
            <person name="Barry K."/>
            <person name="Bendiksby M."/>
            <person name="Blumentritt M."/>
            <person name="Coutinho P.M."/>
            <person name="Cullen D."/>
            <person name="de Vries R.P."/>
            <person name="Gathman A."/>
            <person name="Goodell B."/>
            <person name="Henrissat B."/>
            <person name="Ihrmark K."/>
            <person name="Kauserud H."/>
            <person name="Kohler A."/>
            <person name="LaButti K."/>
            <person name="Lapidus A."/>
            <person name="Lavin J.L."/>
            <person name="Lee Y.-H."/>
            <person name="Lindquist E."/>
            <person name="Lilly W."/>
            <person name="Lucas S."/>
            <person name="Morin E."/>
            <person name="Murat C."/>
            <person name="Oguiza J.A."/>
            <person name="Park J."/>
            <person name="Pisabarro A.G."/>
            <person name="Riley R."/>
            <person name="Rosling A."/>
            <person name="Salamov A."/>
            <person name="Schmidt O."/>
            <person name="Schmutz J."/>
            <person name="Skrede I."/>
            <person name="Stenlid J."/>
            <person name="Wiebenga A."/>
            <person name="Xie X."/>
            <person name="Kuees U."/>
            <person name="Hibbett D.S."/>
            <person name="Hoffmeister D."/>
            <person name="Hoegberg N."/>
            <person name="Martin F."/>
            <person name="Grigoriev I.V."/>
            <person name="Watkinson S.C."/>
        </authorList>
    </citation>
    <scope>NUCLEOTIDE SEQUENCE [LARGE SCALE GENOMIC DNA]</scope>
    <source>
        <strain evidence="3">S7.9</strain>
    </source>
</reference>
<evidence type="ECO:0000313" key="2">
    <source>
        <dbReference type="EMBL" id="EGO19527.1"/>
    </source>
</evidence>
<organism evidence="3">
    <name type="scientific">Serpula lacrymans var. lacrymans (strain S7.9)</name>
    <name type="common">Dry rot fungus</name>
    <dbReference type="NCBI Taxonomy" id="578457"/>
    <lineage>
        <taxon>Eukaryota</taxon>
        <taxon>Fungi</taxon>
        <taxon>Dikarya</taxon>
        <taxon>Basidiomycota</taxon>
        <taxon>Agaricomycotina</taxon>
        <taxon>Agaricomycetes</taxon>
        <taxon>Agaricomycetidae</taxon>
        <taxon>Boletales</taxon>
        <taxon>Coniophorineae</taxon>
        <taxon>Serpulaceae</taxon>
        <taxon>Serpula</taxon>
    </lineage>
</organism>
<feature type="region of interest" description="Disordered" evidence="1">
    <location>
        <begin position="654"/>
        <end position="681"/>
    </location>
</feature>
<dbReference type="KEGG" id="sla:SERLADRAFT_442997"/>
<accession>F8PB87</accession>
<feature type="compositionally biased region" description="Polar residues" evidence="1">
    <location>
        <begin position="70"/>
        <end position="79"/>
    </location>
</feature>
<proteinExistence type="predicted"/>
<dbReference type="RefSeq" id="XP_007323660.1">
    <property type="nucleotide sequence ID" value="XM_007323598.1"/>
</dbReference>
<gene>
    <name evidence="2" type="ORF">SERLADRAFT_442997</name>
</gene>
<dbReference type="OrthoDB" id="3239511at2759"/>
<dbReference type="EMBL" id="GL945443">
    <property type="protein sequence ID" value="EGO19527.1"/>
    <property type="molecule type" value="Genomic_DNA"/>
</dbReference>
<dbReference type="Pfam" id="PF18759">
    <property type="entry name" value="Plavaka"/>
    <property type="match status" value="1"/>
</dbReference>
<name>F8PB87_SERL9</name>